<evidence type="ECO:0000256" key="6">
    <source>
        <dbReference type="ARBA" id="ARBA00023054"/>
    </source>
</evidence>
<dbReference type="PANTHER" id="PTHR10643">
    <property type="entry name" value="KINETOCHORE PROTEIN NDC80"/>
    <property type="match status" value="1"/>
</dbReference>
<comment type="subunit">
    <text evidence="10">Component of the NDC80 complex.</text>
</comment>
<comment type="caution">
    <text evidence="14">The sequence shown here is derived from an EMBL/GenBank/DDBJ whole genome shotgun (WGS) entry which is preliminary data.</text>
</comment>
<comment type="function">
    <text evidence="10">Acts as a component of the essential kinetochore-associated NDC80 complex, which is required for chromosome segregation and spindle checkpoint activity.</text>
</comment>
<dbReference type="GO" id="GO:0051315">
    <property type="term" value="P:attachment of mitotic spindle microtubules to kinetochore"/>
    <property type="evidence" value="ECO:0007669"/>
    <property type="project" value="UniProtKB-UniRule"/>
</dbReference>
<evidence type="ECO:0000256" key="12">
    <source>
        <dbReference type="SAM" id="MobiDB-lite"/>
    </source>
</evidence>
<keyword evidence="3 10" id="KW-0132">Cell division</keyword>
<evidence type="ECO:0000256" key="7">
    <source>
        <dbReference type="ARBA" id="ARBA00023242"/>
    </source>
</evidence>
<dbReference type="PANTHER" id="PTHR10643:SF2">
    <property type="entry name" value="KINETOCHORE PROTEIN NDC80 HOMOLOG"/>
    <property type="match status" value="1"/>
</dbReference>
<keyword evidence="5 10" id="KW-0995">Kinetochore</keyword>
<dbReference type="Gene3D" id="1.10.418.30">
    <property type="entry name" value="Ncd80 complex, Ncd80 subunit"/>
    <property type="match status" value="1"/>
</dbReference>
<keyword evidence="15" id="KW-1185">Reference proteome</keyword>
<feature type="compositionally biased region" description="Basic and acidic residues" evidence="12">
    <location>
        <begin position="17"/>
        <end position="35"/>
    </location>
</feature>
<keyword evidence="4 10" id="KW-0498">Mitosis</keyword>
<dbReference type="GO" id="GO:0051301">
    <property type="term" value="P:cell division"/>
    <property type="evidence" value="ECO:0007669"/>
    <property type="project" value="UniProtKB-UniRule"/>
</dbReference>
<keyword evidence="7 10" id="KW-0539">Nucleus</keyword>
<keyword evidence="6 11" id="KW-0175">Coiled coil</keyword>
<dbReference type="InterPro" id="IPR055260">
    <property type="entry name" value="Ndc80_CH"/>
</dbReference>
<dbReference type="InterPro" id="IPR038273">
    <property type="entry name" value="Ndc80_sf"/>
</dbReference>
<evidence type="ECO:0000256" key="5">
    <source>
        <dbReference type="ARBA" id="ARBA00022838"/>
    </source>
</evidence>
<evidence type="ECO:0000256" key="11">
    <source>
        <dbReference type="SAM" id="Coils"/>
    </source>
</evidence>
<evidence type="ECO:0000259" key="13">
    <source>
        <dbReference type="Pfam" id="PF03801"/>
    </source>
</evidence>
<evidence type="ECO:0000256" key="3">
    <source>
        <dbReference type="ARBA" id="ARBA00022618"/>
    </source>
</evidence>
<dbReference type="GO" id="GO:0031262">
    <property type="term" value="C:Ndc80 complex"/>
    <property type="evidence" value="ECO:0007669"/>
    <property type="project" value="UniProtKB-UniRule"/>
</dbReference>
<feature type="region of interest" description="Disordered" evidence="12">
    <location>
        <begin position="1"/>
        <end position="127"/>
    </location>
</feature>
<comment type="subcellular location">
    <subcellularLocation>
        <location evidence="10">Chromosome</location>
        <location evidence="10">Centromere</location>
        <location evidence="10">Kinetochore</location>
    </subcellularLocation>
    <subcellularLocation>
        <location evidence="10">Nucleus</location>
    </subcellularLocation>
</comment>
<evidence type="ECO:0000256" key="8">
    <source>
        <dbReference type="ARBA" id="ARBA00023306"/>
    </source>
</evidence>
<dbReference type="Pfam" id="PF03801">
    <property type="entry name" value="Ndc80_HEC"/>
    <property type="match status" value="1"/>
</dbReference>
<evidence type="ECO:0000313" key="14">
    <source>
        <dbReference type="EMBL" id="KAJ1531932.1"/>
    </source>
</evidence>
<dbReference type="GO" id="GO:0005634">
    <property type="term" value="C:nucleus"/>
    <property type="evidence" value="ECO:0007669"/>
    <property type="project" value="UniProtKB-SubCell"/>
</dbReference>
<feature type="domain" description="Kinetochore protein Ndc80 CH" evidence="13">
    <location>
        <begin position="96"/>
        <end position="238"/>
    </location>
</feature>
<evidence type="ECO:0000256" key="10">
    <source>
        <dbReference type="RuleBase" id="RU368072"/>
    </source>
</evidence>
<evidence type="ECO:0000256" key="2">
    <source>
        <dbReference type="ARBA" id="ARBA00022454"/>
    </source>
</evidence>
<feature type="compositionally biased region" description="Polar residues" evidence="12">
    <location>
        <begin position="65"/>
        <end position="80"/>
    </location>
</feature>
<evidence type="ECO:0000256" key="1">
    <source>
        <dbReference type="ARBA" id="ARBA00007050"/>
    </source>
</evidence>
<feature type="coiled-coil region" evidence="11">
    <location>
        <begin position="368"/>
        <end position="402"/>
    </location>
</feature>
<keyword evidence="9 10" id="KW-0137">Centromere</keyword>
<sequence>MRKSSQGGRRVSQPLRLDADELKGSSSRRTLDRRTSGIPQPRGRSSSEHRDGRMSALPPMKRSKSQLNVFTTPASGSTTPIRGLQLGPTGSAQSQRYSFSDGGRSSRKSTFSGVGGGKPGRVTKDTRPLSDKSFQQLEIQKITSFLHVQPDALTFAPKGINLRQLTMKLFVDLVDYLMSFIDESININMTNYVTEIPLIMKRWGYLGNINSSWLKTVNTPHAFPYVVGLLSWLTTLALAGEQTDYEACIQDALQNGDDGADDESFVYGNAAIYITHLMKQYKLWNAKDEAGEEKEEREFILAICNRNNVSDSEMRKVAESVNALEIQLNCPKEKAELEAAQEEERKYNEFLKDYNSVLNYKVGMEEYLNTAETMLEEEKLKLQREEETLRNIQNSILELKALLSNQTMTVEERDELLRSLNELNSAIRENEEYIAVVSNQCYADDLELVKKSSNMKKKTQAYNTVIIKESCWFPELEALKNDTNVLHQGADSELAELDSCSRKMQADIEDKHNKLFSDVKLLKDEFSQVCVVHNRVFTNR</sequence>
<dbReference type="EMBL" id="JAPTSV010000001">
    <property type="protein sequence ID" value="KAJ1531932.1"/>
    <property type="molecule type" value="Genomic_DNA"/>
</dbReference>
<proteinExistence type="inferred from homology"/>
<gene>
    <name evidence="14" type="ORF">ONE63_000573</name>
</gene>
<evidence type="ECO:0000256" key="9">
    <source>
        <dbReference type="ARBA" id="ARBA00023328"/>
    </source>
</evidence>
<name>A0AAV7Y2C4_9NEOP</name>
<evidence type="ECO:0000256" key="4">
    <source>
        <dbReference type="ARBA" id="ARBA00022776"/>
    </source>
</evidence>
<organism evidence="14 15">
    <name type="scientific">Megalurothrips usitatus</name>
    <name type="common">bean blossom thrips</name>
    <dbReference type="NCBI Taxonomy" id="439358"/>
    <lineage>
        <taxon>Eukaryota</taxon>
        <taxon>Metazoa</taxon>
        <taxon>Ecdysozoa</taxon>
        <taxon>Arthropoda</taxon>
        <taxon>Hexapoda</taxon>
        <taxon>Insecta</taxon>
        <taxon>Pterygota</taxon>
        <taxon>Neoptera</taxon>
        <taxon>Paraneoptera</taxon>
        <taxon>Thysanoptera</taxon>
        <taxon>Terebrantia</taxon>
        <taxon>Thripoidea</taxon>
        <taxon>Thripidae</taxon>
        <taxon>Megalurothrips</taxon>
    </lineage>
</organism>
<keyword evidence="8 10" id="KW-0131">Cell cycle</keyword>
<reference evidence="14" key="1">
    <citation type="submission" date="2022-12" db="EMBL/GenBank/DDBJ databases">
        <title>Chromosome-level genome assembly of the bean flower thrips Megalurothrips usitatus.</title>
        <authorList>
            <person name="Ma L."/>
            <person name="Liu Q."/>
            <person name="Li H."/>
            <person name="Cai W."/>
        </authorList>
    </citation>
    <scope>NUCLEOTIDE SEQUENCE</scope>
    <source>
        <strain evidence="14">Cailab_2022a</strain>
    </source>
</reference>
<comment type="similarity">
    <text evidence="1 10">Belongs to the NDC80/HEC1 family.</text>
</comment>
<evidence type="ECO:0000313" key="15">
    <source>
        <dbReference type="Proteomes" id="UP001075354"/>
    </source>
</evidence>
<feature type="compositionally biased region" description="Polar residues" evidence="12">
    <location>
        <begin position="88"/>
        <end position="98"/>
    </location>
</feature>
<dbReference type="Proteomes" id="UP001075354">
    <property type="component" value="Chromosome 1"/>
</dbReference>
<protein>
    <recommendedName>
        <fullName evidence="10">Kinetochore protein NDC80</fullName>
    </recommendedName>
</protein>
<keyword evidence="2 10" id="KW-0158">Chromosome</keyword>
<accession>A0AAV7Y2C4</accession>
<dbReference type="AlphaFoldDB" id="A0AAV7Y2C4"/>
<dbReference type="InterPro" id="IPR005550">
    <property type="entry name" value="Kinetochore_Ndc80"/>
</dbReference>